<proteinExistence type="predicted"/>
<evidence type="ECO:0000313" key="3">
    <source>
        <dbReference type="Proteomes" id="UP001341281"/>
    </source>
</evidence>
<keyword evidence="3" id="KW-1185">Reference proteome</keyword>
<protein>
    <submittedName>
        <fullName evidence="2">Uncharacterized protein</fullName>
    </submittedName>
</protein>
<feature type="compositionally biased region" description="Basic residues" evidence="1">
    <location>
        <begin position="1"/>
        <end position="10"/>
    </location>
</feature>
<gene>
    <name evidence="2" type="ORF">U9M48_025967</name>
</gene>
<evidence type="ECO:0000313" key="2">
    <source>
        <dbReference type="EMBL" id="WVZ78218.1"/>
    </source>
</evidence>
<evidence type="ECO:0000256" key="1">
    <source>
        <dbReference type="SAM" id="MobiDB-lite"/>
    </source>
</evidence>
<organism evidence="2 3">
    <name type="scientific">Paspalum notatum var. saurae</name>
    <dbReference type="NCBI Taxonomy" id="547442"/>
    <lineage>
        <taxon>Eukaryota</taxon>
        <taxon>Viridiplantae</taxon>
        <taxon>Streptophyta</taxon>
        <taxon>Embryophyta</taxon>
        <taxon>Tracheophyta</taxon>
        <taxon>Spermatophyta</taxon>
        <taxon>Magnoliopsida</taxon>
        <taxon>Liliopsida</taxon>
        <taxon>Poales</taxon>
        <taxon>Poaceae</taxon>
        <taxon>PACMAD clade</taxon>
        <taxon>Panicoideae</taxon>
        <taxon>Andropogonodae</taxon>
        <taxon>Paspaleae</taxon>
        <taxon>Paspalinae</taxon>
        <taxon>Paspalum</taxon>
    </lineage>
</organism>
<dbReference type="EMBL" id="CP144749">
    <property type="protein sequence ID" value="WVZ78218.1"/>
    <property type="molecule type" value="Genomic_DNA"/>
</dbReference>
<reference evidence="2 3" key="1">
    <citation type="submission" date="2024-02" db="EMBL/GenBank/DDBJ databases">
        <title>High-quality chromosome-scale genome assembly of Pensacola bahiagrass (Paspalum notatum Flugge var. saurae).</title>
        <authorList>
            <person name="Vega J.M."/>
            <person name="Podio M."/>
            <person name="Orjuela J."/>
            <person name="Siena L.A."/>
            <person name="Pessino S.C."/>
            <person name="Combes M.C."/>
            <person name="Mariac C."/>
            <person name="Albertini E."/>
            <person name="Pupilli F."/>
            <person name="Ortiz J.P.A."/>
            <person name="Leblanc O."/>
        </authorList>
    </citation>
    <scope>NUCLEOTIDE SEQUENCE [LARGE SCALE GENOMIC DNA]</scope>
    <source>
        <strain evidence="2">R1</strain>
        <tissue evidence="2">Leaf</tissue>
    </source>
</reference>
<dbReference type="AlphaFoldDB" id="A0AAQ3TR77"/>
<sequence>MSRRAPHGRMGRAPPPSPLGREEDDDRREKTPYLRLGPCAFMILRYWRHLDSCLEKGSTGGLGVSRLVHLYEDFLSIWFRCEMF</sequence>
<feature type="region of interest" description="Disordered" evidence="1">
    <location>
        <begin position="1"/>
        <end position="30"/>
    </location>
</feature>
<dbReference type="Proteomes" id="UP001341281">
    <property type="component" value="Chromosome 05"/>
</dbReference>
<name>A0AAQ3TR77_PASNO</name>
<accession>A0AAQ3TR77</accession>